<dbReference type="WBParaSite" id="L893_g28325.t1">
    <property type="protein sequence ID" value="L893_g28325.t1"/>
    <property type="gene ID" value="L893_g28325"/>
</dbReference>
<keyword evidence="1" id="KW-0479">Metal-binding</keyword>
<sequence length="115" mass="13257">MVNANAIFEDVTFGDVERIERILKCTICRRLMDKPLTLLCSHNYCKDCLLAKRKEYVEERVAAGLPAKSSFIPCIECGKLVSYPMRPKVNATLQLMANLCNELLQLKRRERSHRL</sequence>
<reference evidence="6" key="1">
    <citation type="submission" date="2016-11" db="UniProtKB">
        <authorList>
            <consortium name="WormBaseParasite"/>
        </authorList>
    </citation>
    <scope>IDENTIFICATION</scope>
</reference>
<organism evidence="5 6">
    <name type="scientific">Steinernema glaseri</name>
    <dbReference type="NCBI Taxonomy" id="37863"/>
    <lineage>
        <taxon>Eukaryota</taxon>
        <taxon>Metazoa</taxon>
        <taxon>Ecdysozoa</taxon>
        <taxon>Nematoda</taxon>
        <taxon>Chromadorea</taxon>
        <taxon>Rhabditida</taxon>
        <taxon>Tylenchina</taxon>
        <taxon>Panagrolaimomorpha</taxon>
        <taxon>Strongyloidoidea</taxon>
        <taxon>Steinernematidae</taxon>
        <taxon>Steinernema</taxon>
    </lineage>
</organism>
<dbReference type="SMART" id="SM00184">
    <property type="entry name" value="RING"/>
    <property type="match status" value="1"/>
</dbReference>
<dbReference type="Pfam" id="PF13445">
    <property type="entry name" value="zf-RING_UBOX"/>
    <property type="match status" value="1"/>
</dbReference>
<dbReference type="InterPro" id="IPR013083">
    <property type="entry name" value="Znf_RING/FYVE/PHD"/>
</dbReference>
<dbReference type="SUPFAM" id="SSF57850">
    <property type="entry name" value="RING/U-box"/>
    <property type="match status" value="1"/>
</dbReference>
<evidence type="ECO:0000259" key="4">
    <source>
        <dbReference type="SMART" id="SM00184"/>
    </source>
</evidence>
<dbReference type="InterPro" id="IPR017907">
    <property type="entry name" value="Znf_RING_CS"/>
</dbReference>
<evidence type="ECO:0000256" key="1">
    <source>
        <dbReference type="ARBA" id="ARBA00022723"/>
    </source>
</evidence>
<dbReference type="PROSITE" id="PS00518">
    <property type="entry name" value="ZF_RING_1"/>
    <property type="match status" value="1"/>
</dbReference>
<feature type="domain" description="RING-type" evidence="4">
    <location>
        <begin position="25"/>
        <end position="77"/>
    </location>
</feature>
<dbReference type="InterPro" id="IPR001841">
    <property type="entry name" value="Znf_RING"/>
</dbReference>
<dbReference type="InterPro" id="IPR027370">
    <property type="entry name" value="Znf-RING_euk"/>
</dbReference>
<keyword evidence="3" id="KW-0862">Zinc</keyword>
<accession>A0A1I7ZNS7</accession>
<evidence type="ECO:0000256" key="3">
    <source>
        <dbReference type="ARBA" id="ARBA00022833"/>
    </source>
</evidence>
<keyword evidence="5" id="KW-1185">Reference proteome</keyword>
<proteinExistence type="predicted"/>
<protein>
    <submittedName>
        <fullName evidence="6">RING-type domain-containing protein</fullName>
    </submittedName>
</protein>
<dbReference type="GO" id="GO:0008270">
    <property type="term" value="F:zinc ion binding"/>
    <property type="evidence" value="ECO:0007669"/>
    <property type="project" value="UniProtKB-KW"/>
</dbReference>
<evidence type="ECO:0000256" key="2">
    <source>
        <dbReference type="ARBA" id="ARBA00022771"/>
    </source>
</evidence>
<dbReference type="Gene3D" id="3.30.40.10">
    <property type="entry name" value="Zinc/RING finger domain, C3HC4 (zinc finger)"/>
    <property type="match status" value="1"/>
</dbReference>
<name>A0A1I7ZNS7_9BILA</name>
<evidence type="ECO:0000313" key="5">
    <source>
        <dbReference type="Proteomes" id="UP000095287"/>
    </source>
</evidence>
<keyword evidence="2" id="KW-0863">Zinc-finger</keyword>
<dbReference type="AlphaFoldDB" id="A0A1I7ZNS7"/>
<dbReference type="Proteomes" id="UP000095287">
    <property type="component" value="Unplaced"/>
</dbReference>
<evidence type="ECO:0000313" key="6">
    <source>
        <dbReference type="WBParaSite" id="L893_g28325.t1"/>
    </source>
</evidence>